<gene>
    <name evidence="1" type="ORF">CES85_1182</name>
</gene>
<dbReference type="EMBL" id="CP022604">
    <property type="protein sequence ID" value="ASV85170.1"/>
    <property type="molecule type" value="Genomic_DNA"/>
</dbReference>
<evidence type="ECO:0000313" key="1">
    <source>
        <dbReference type="EMBL" id="ASV85170.1"/>
    </source>
</evidence>
<organism evidence="1 2">
    <name type="scientific">Ochrobactrum quorumnocens</name>
    <dbReference type="NCBI Taxonomy" id="271865"/>
    <lineage>
        <taxon>Bacteria</taxon>
        <taxon>Pseudomonadati</taxon>
        <taxon>Pseudomonadota</taxon>
        <taxon>Alphaproteobacteria</taxon>
        <taxon>Hyphomicrobiales</taxon>
        <taxon>Brucellaceae</taxon>
        <taxon>Brucella/Ochrobactrum group</taxon>
        <taxon>Ochrobactrum</taxon>
    </lineage>
</organism>
<dbReference type="KEGG" id="och:CES85_1182"/>
<sequence length="39" mass="4569">MRRHNSQSDGAAERNALQCFYEKDGANNVIFILKSLRWE</sequence>
<dbReference type="Proteomes" id="UP000215256">
    <property type="component" value="Chromosome 1"/>
</dbReference>
<evidence type="ECO:0000313" key="2">
    <source>
        <dbReference type="Proteomes" id="UP000215256"/>
    </source>
</evidence>
<dbReference type="AlphaFoldDB" id="A0A248UF54"/>
<reference evidence="1 2" key="1">
    <citation type="submission" date="2017-07" db="EMBL/GenBank/DDBJ databases">
        <title>Phylogenetic study on the rhizospheric bacterium Ochrobactrum sp. A44.</title>
        <authorList>
            <person name="Krzyzanowska D.M."/>
            <person name="Ossowicki A."/>
            <person name="Rajewska M."/>
            <person name="Maciag T."/>
            <person name="Kaczynski Z."/>
            <person name="Czerwicka M."/>
            <person name="Jafra S."/>
        </authorList>
    </citation>
    <scope>NUCLEOTIDE SEQUENCE [LARGE SCALE GENOMIC DNA]</scope>
    <source>
        <strain evidence="1 2">A44</strain>
    </source>
</reference>
<name>A0A248UF54_9HYPH</name>
<accession>A0A248UF54</accession>
<proteinExistence type="predicted"/>
<protein>
    <submittedName>
        <fullName evidence="1">Uncharacterized protein</fullName>
    </submittedName>
</protein>